<dbReference type="Gene3D" id="2.40.128.20">
    <property type="match status" value="1"/>
</dbReference>
<name>L7LQ77_RHIPC</name>
<protein>
    <submittedName>
        <fullName evidence="2">Putative group i salivary lipocalin</fullName>
    </submittedName>
</protein>
<evidence type="ECO:0000313" key="2">
    <source>
        <dbReference type="EMBL" id="JAA54076.1"/>
    </source>
</evidence>
<dbReference type="InterPro" id="IPR012674">
    <property type="entry name" value="Calycin"/>
</dbReference>
<organism evidence="2">
    <name type="scientific">Rhipicephalus pulchellus</name>
    <name type="common">Yellow backed tick</name>
    <name type="synonym">Dermacentor pulchellus</name>
    <dbReference type="NCBI Taxonomy" id="72859"/>
    <lineage>
        <taxon>Eukaryota</taxon>
        <taxon>Metazoa</taxon>
        <taxon>Ecdysozoa</taxon>
        <taxon>Arthropoda</taxon>
        <taxon>Chelicerata</taxon>
        <taxon>Arachnida</taxon>
        <taxon>Acari</taxon>
        <taxon>Parasitiformes</taxon>
        <taxon>Ixodida</taxon>
        <taxon>Ixodoidea</taxon>
        <taxon>Ixodidae</taxon>
        <taxon>Rhipicephalinae</taxon>
        <taxon>Rhipicephalus</taxon>
        <taxon>Rhipicephalus</taxon>
    </lineage>
</organism>
<accession>L7LQ77</accession>
<proteinExistence type="evidence at transcript level"/>
<sequence length="169" mass="19519">MAFITLAFVFSLAVGSFGTSEKPPTLDDLEEALSTDEEVWMKKRSYYKEGYTCVYSKKVFLEGNNYTFDQNYKLNEQQQKPNRLYATLSTEEPPVMKVSREPGSATGQDYTLQYWDSSEKCAILTLQVNGNQCELYAWDETVRNDLKSCEKKYKEICSHGDFPVYKHDC</sequence>
<feature type="signal peptide" evidence="1">
    <location>
        <begin position="1"/>
        <end position="18"/>
    </location>
</feature>
<dbReference type="AlphaFoldDB" id="L7LQ77"/>
<keyword evidence="1" id="KW-0732">Signal</keyword>
<evidence type="ECO:0000256" key="1">
    <source>
        <dbReference type="SAM" id="SignalP"/>
    </source>
</evidence>
<dbReference type="SUPFAM" id="SSF50814">
    <property type="entry name" value="Lipocalins"/>
    <property type="match status" value="1"/>
</dbReference>
<reference evidence="2" key="2">
    <citation type="journal article" date="2015" name="J. Proteomics">
        <title>Sexual differences in the sialomes of the zebra tick, Rhipicephalus pulchellus.</title>
        <authorList>
            <person name="Tan A.W."/>
            <person name="Francischetti I.M."/>
            <person name="Slovak M."/>
            <person name="Kini R.M."/>
            <person name="Ribeiro J.M."/>
        </authorList>
    </citation>
    <scope>NUCLEOTIDE SEQUENCE</scope>
    <source>
        <tissue evidence="2">Salivary gland</tissue>
    </source>
</reference>
<feature type="chain" id="PRO_5003980403" evidence="1">
    <location>
        <begin position="19"/>
        <end position="169"/>
    </location>
</feature>
<dbReference type="EMBL" id="GACK01010958">
    <property type="protein sequence ID" value="JAA54076.1"/>
    <property type="molecule type" value="mRNA"/>
</dbReference>
<reference evidence="2" key="1">
    <citation type="submission" date="2012-11" db="EMBL/GenBank/DDBJ databases">
        <authorList>
            <person name="Lucero-Rivera Y.E."/>
            <person name="Tovar-Ramirez D."/>
        </authorList>
    </citation>
    <scope>NUCLEOTIDE SEQUENCE</scope>
    <source>
        <tissue evidence="2">Salivary gland</tissue>
    </source>
</reference>